<feature type="region of interest" description="Disordered" evidence="1">
    <location>
        <begin position="28"/>
        <end position="70"/>
    </location>
</feature>
<organism evidence="2 3">
    <name type="scientific">Datura stramonium</name>
    <name type="common">Jimsonweed</name>
    <name type="synonym">Common thornapple</name>
    <dbReference type="NCBI Taxonomy" id="4076"/>
    <lineage>
        <taxon>Eukaryota</taxon>
        <taxon>Viridiplantae</taxon>
        <taxon>Streptophyta</taxon>
        <taxon>Embryophyta</taxon>
        <taxon>Tracheophyta</taxon>
        <taxon>Spermatophyta</taxon>
        <taxon>Magnoliopsida</taxon>
        <taxon>eudicotyledons</taxon>
        <taxon>Gunneridae</taxon>
        <taxon>Pentapetalae</taxon>
        <taxon>asterids</taxon>
        <taxon>lamiids</taxon>
        <taxon>Solanales</taxon>
        <taxon>Solanaceae</taxon>
        <taxon>Solanoideae</taxon>
        <taxon>Datureae</taxon>
        <taxon>Datura</taxon>
    </lineage>
</organism>
<proteinExistence type="predicted"/>
<evidence type="ECO:0000313" key="3">
    <source>
        <dbReference type="Proteomes" id="UP000823775"/>
    </source>
</evidence>
<gene>
    <name evidence="2" type="ORF">HAX54_003275</name>
</gene>
<dbReference type="Proteomes" id="UP000823775">
    <property type="component" value="Unassembled WGS sequence"/>
</dbReference>
<accession>A0ABS8RTF8</accession>
<sequence>MFQVGLDFTDLDAWFPLLNISRSVLGNGVENQENDDVNTQDLMYSASKGGEDVDLGSSNNTGVDDDEDSE</sequence>
<keyword evidence="3" id="KW-1185">Reference proteome</keyword>
<evidence type="ECO:0000256" key="1">
    <source>
        <dbReference type="SAM" id="MobiDB-lite"/>
    </source>
</evidence>
<name>A0ABS8RTF8_DATST</name>
<dbReference type="EMBL" id="JACEIK010000115">
    <property type="protein sequence ID" value="MCD7450060.1"/>
    <property type="molecule type" value="Genomic_DNA"/>
</dbReference>
<protein>
    <submittedName>
        <fullName evidence="2">Uncharacterized protein</fullName>
    </submittedName>
</protein>
<reference evidence="2 3" key="1">
    <citation type="journal article" date="2021" name="BMC Genomics">
        <title>Datura genome reveals duplications of psychoactive alkaloid biosynthetic genes and high mutation rate following tissue culture.</title>
        <authorList>
            <person name="Rajewski A."/>
            <person name="Carter-House D."/>
            <person name="Stajich J."/>
            <person name="Litt A."/>
        </authorList>
    </citation>
    <scope>NUCLEOTIDE SEQUENCE [LARGE SCALE GENOMIC DNA]</scope>
    <source>
        <strain evidence="2">AR-01</strain>
    </source>
</reference>
<evidence type="ECO:0000313" key="2">
    <source>
        <dbReference type="EMBL" id="MCD7450060.1"/>
    </source>
</evidence>
<comment type="caution">
    <text evidence="2">The sequence shown here is derived from an EMBL/GenBank/DDBJ whole genome shotgun (WGS) entry which is preliminary data.</text>
</comment>